<organism evidence="3 4">
    <name type="scientific">Lactarius akahatsu</name>
    <dbReference type="NCBI Taxonomy" id="416441"/>
    <lineage>
        <taxon>Eukaryota</taxon>
        <taxon>Fungi</taxon>
        <taxon>Dikarya</taxon>
        <taxon>Basidiomycota</taxon>
        <taxon>Agaricomycotina</taxon>
        <taxon>Agaricomycetes</taxon>
        <taxon>Russulales</taxon>
        <taxon>Russulaceae</taxon>
        <taxon>Lactarius</taxon>
    </lineage>
</organism>
<dbReference type="GO" id="GO:0072344">
    <property type="term" value="P:rescue of stalled ribosome"/>
    <property type="evidence" value="ECO:0007669"/>
    <property type="project" value="InterPro"/>
</dbReference>
<dbReference type="AlphaFoldDB" id="A0AAD4LBL8"/>
<feature type="domain" description="TRIP4/RQT4 C2HC5-type zinc finger" evidence="2">
    <location>
        <begin position="85"/>
        <end position="135"/>
    </location>
</feature>
<feature type="region of interest" description="Disordered" evidence="1">
    <location>
        <begin position="207"/>
        <end position="234"/>
    </location>
</feature>
<dbReference type="GO" id="GO:0180022">
    <property type="term" value="C:RQC-trigger complex"/>
    <property type="evidence" value="ECO:0007669"/>
    <property type="project" value="InterPro"/>
</dbReference>
<dbReference type="InterPro" id="IPR009349">
    <property type="entry name" value="TRIP4/RQT4_C2HC5_Znf"/>
</dbReference>
<accession>A0AAD4LBL8</accession>
<evidence type="ECO:0000313" key="3">
    <source>
        <dbReference type="EMBL" id="KAH8985008.1"/>
    </source>
</evidence>
<keyword evidence="4" id="KW-1185">Reference proteome</keyword>
<dbReference type="GO" id="GO:0008270">
    <property type="term" value="F:zinc ion binding"/>
    <property type="evidence" value="ECO:0007669"/>
    <property type="project" value="InterPro"/>
</dbReference>
<feature type="region of interest" description="Disordered" evidence="1">
    <location>
        <begin position="247"/>
        <end position="288"/>
    </location>
</feature>
<dbReference type="EMBL" id="JAKELL010000069">
    <property type="protein sequence ID" value="KAH8985008.1"/>
    <property type="molecule type" value="Genomic_DNA"/>
</dbReference>
<gene>
    <name evidence="3" type="ORF">EDB92DRAFT_1950326</name>
</gene>
<dbReference type="GO" id="GO:0005634">
    <property type="term" value="C:nucleus"/>
    <property type="evidence" value="ECO:0007669"/>
    <property type="project" value="InterPro"/>
</dbReference>
<name>A0AAD4LBL8_9AGAM</name>
<feature type="compositionally biased region" description="Basic and acidic residues" evidence="1">
    <location>
        <begin position="271"/>
        <end position="288"/>
    </location>
</feature>
<evidence type="ECO:0000259" key="2">
    <source>
        <dbReference type="Pfam" id="PF06221"/>
    </source>
</evidence>
<evidence type="ECO:0000256" key="1">
    <source>
        <dbReference type="SAM" id="MobiDB-lite"/>
    </source>
</evidence>
<evidence type="ECO:0000313" key="4">
    <source>
        <dbReference type="Proteomes" id="UP001201163"/>
    </source>
</evidence>
<comment type="caution">
    <text evidence="3">The sequence shown here is derived from an EMBL/GenBank/DDBJ whole genome shotgun (WGS) entry which is preliminary data.</text>
</comment>
<protein>
    <recommendedName>
        <fullName evidence="2">TRIP4/RQT4 C2HC5-type zinc finger domain-containing protein</fullName>
    </recommendedName>
</protein>
<dbReference type="Pfam" id="PF06221">
    <property type="entry name" value="zf-C2HC5"/>
    <property type="match status" value="1"/>
</dbReference>
<feature type="region of interest" description="Disordered" evidence="1">
    <location>
        <begin position="1"/>
        <end position="51"/>
    </location>
</feature>
<reference evidence="3" key="1">
    <citation type="submission" date="2022-01" db="EMBL/GenBank/DDBJ databases">
        <title>Comparative genomics reveals a dynamic genome evolution in the ectomycorrhizal milk-cap (Lactarius) mushrooms.</title>
        <authorList>
            <consortium name="DOE Joint Genome Institute"/>
            <person name="Lebreton A."/>
            <person name="Tang N."/>
            <person name="Kuo A."/>
            <person name="LaButti K."/>
            <person name="Drula E."/>
            <person name="Barry K."/>
            <person name="Clum A."/>
            <person name="Lipzen A."/>
            <person name="Mousain D."/>
            <person name="Ng V."/>
            <person name="Wang R."/>
            <person name="Wang X."/>
            <person name="Dai Y."/>
            <person name="Henrissat B."/>
            <person name="Grigoriev I.V."/>
            <person name="Guerin-Laguette A."/>
            <person name="Yu F."/>
            <person name="Martin F.M."/>
        </authorList>
    </citation>
    <scope>NUCLEOTIDE SEQUENCE</scope>
    <source>
        <strain evidence="3">QP</strain>
    </source>
</reference>
<sequence>MPPRSGTAWTSDRIRPQTHKPSAHLVAQTPSKSDKGKGRAGTPEPPRSTAVRKLDELLAGLRSSSTEPTQSQRFKDNRVSSAHDGCFCQARTHALSEYTPLCAACGLVLCALHPPHRPCPHCAAPLLDPAARAALLVQLEEQRTHTLAEEAAARARAAEELRMAEGAFPALGGVPGAGAGAGGGGAGARVLSLVGQRVVVESYRAASDMRSKEAAETGEDAEDGVPPRVPPPPMEVEYMRVPRGPATRWVASRDGEGAAKYVAPPPVPRGQSDRRGKGKGKARDVAGS</sequence>
<proteinExistence type="predicted"/>
<dbReference type="Proteomes" id="UP001201163">
    <property type="component" value="Unassembled WGS sequence"/>
</dbReference>